<dbReference type="EMBL" id="GBRH01276700">
    <property type="protein sequence ID" value="JAD21195.1"/>
    <property type="molecule type" value="Transcribed_RNA"/>
</dbReference>
<proteinExistence type="predicted"/>
<name>A0A0A8Y7R0_ARUDO</name>
<accession>A0A0A8Y7R0</accession>
<evidence type="ECO:0000313" key="1">
    <source>
        <dbReference type="EMBL" id="JAD21195.1"/>
    </source>
</evidence>
<dbReference type="AlphaFoldDB" id="A0A0A8Y7R0"/>
<organism evidence="1">
    <name type="scientific">Arundo donax</name>
    <name type="common">Giant reed</name>
    <name type="synonym">Donax arundinaceus</name>
    <dbReference type="NCBI Taxonomy" id="35708"/>
    <lineage>
        <taxon>Eukaryota</taxon>
        <taxon>Viridiplantae</taxon>
        <taxon>Streptophyta</taxon>
        <taxon>Embryophyta</taxon>
        <taxon>Tracheophyta</taxon>
        <taxon>Spermatophyta</taxon>
        <taxon>Magnoliopsida</taxon>
        <taxon>Liliopsida</taxon>
        <taxon>Poales</taxon>
        <taxon>Poaceae</taxon>
        <taxon>PACMAD clade</taxon>
        <taxon>Arundinoideae</taxon>
        <taxon>Arundineae</taxon>
        <taxon>Arundo</taxon>
    </lineage>
</organism>
<protein>
    <submittedName>
        <fullName evidence="1">Uncharacterized protein</fullName>
    </submittedName>
</protein>
<reference evidence="1" key="1">
    <citation type="submission" date="2014-09" db="EMBL/GenBank/DDBJ databases">
        <authorList>
            <person name="Magalhaes I.L.F."/>
            <person name="Oliveira U."/>
            <person name="Santos F.R."/>
            <person name="Vidigal T.H.D.A."/>
            <person name="Brescovit A.D."/>
            <person name="Santos A.J."/>
        </authorList>
    </citation>
    <scope>NUCLEOTIDE SEQUENCE</scope>
    <source>
        <tissue evidence="1">Shoot tissue taken approximately 20 cm above the soil surface</tissue>
    </source>
</reference>
<sequence length="32" mass="3652">MVAGLGSFSHMLSDELMWRHFPSIGHPQEPKE</sequence>
<reference evidence="1" key="2">
    <citation type="journal article" date="2015" name="Data Brief">
        <title>Shoot transcriptome of the giant reed, Arundo donax.</title>
        <authorList>
            <person name="Barrero R.A."/>
            <person name="Guerrero F.D."/>
            <person name="Moolhuijzen P."/>
            <person name="Goolsby J.A."/>
            <person name="Tidwell J."/>
            <person name="Bellgard S.E."/>
            <person name="Bellgard M.I."/>
        </authorList>
    </citation>
    <scope>NUCLEOTIDE SEQUENCE</scope>
    <source>
        <tissue evidence="1">Shoot tissue taken approximately 20 cm above the soil surface</tissue>
    </source>
</reference>